<dbReference type="OrthoDB" id="5510295at2"/>
<dbReference type="GO" id="GO:0034040">
    <property type="term" value="F:ATPase-coupled lipid transmembrane transporter activity"/>
    <property type="evidence" value="ECO:0007669"/>
    <property type="project" value="TreeGrafter"/>
</dbReference>
<dbReference type="SUPFAM" id="SSF52540">
    <property type="entry name" value="P-loop containing nucleoside triphosphate hydrolases"/>
    <property type="match status" value="1"/>
</dbReference>
<name>A6G998_9BACT</name>
<dbReference type="STRING" id="391625.PPSIR1_09460"/>
<evidence type="ECO:0000256" key="6">
    <source>
        <dbReference type="ARBA" id="ARBA00023136"/>
    </source>
</evidence>
<feature type="transmembrane region" description="Helical" evidence="8">
    <location>
        <begin position="238"/>
        <end position="256"/>
    </location>
</feature>
<evidence type="ECO:0000256" key="3">
    <source>
        <dbReference type="ARBA" id="ARBA00022741"/>
    </source>
</evidence>
<keyword evidence="5 8" id="KW-1133">Transmembrane helix</keyword>
<dbReference type="RefSeq" id="WP_006973293.1">
    <property type="nucleotide sequence ID" value="NZ_ABCS01000044.1"/>
</dbReference>
<gene>
    <name evidence="11" type="ORF">PPSIR1_09460</name>
</gene>
<dbReference type="InterPro" id="IPR011527">
    <property type="entry name" value="ABC1_TM_dom"/>
</dbReference>
<evidence type="ECO:0000313" key="12">
    <source>
        <dbReference type="Proteomes" id="UP000005801"/>
    </source>
</evidence>
<evidence type="ECO:0000256" key="4">
    <source>
        <dbReference type="ARBA" id="ARBA00022840"/>
    </source>
</evidence>
<dbReference type="Gene3D" id="1.20.1560.10">
    <property type="entry name" value="ABC transporter type 1, transmembrane domain"/>
    <property type="match status" value="1"/>
</dbReference>
<evidence type="ECO:0000313" key="11">
    <source>
        <dbReference type="EMBL" id="EDM77520.1"/>
    </source>
</evidence>
<dbReference type="Proteomes" id="UP000005801">
    <property type="component" value="Unassembled WGS sequence"/>
</dbReference>
<accession>A6G998</accession>
<dbReference type="GO" id="GO:0016887">
    <property type="term" value="F:ATP hydrolysis activity"/>
    <property type="evidence" value="ECO:0007669"/>
    <property type="project" value="InterPro"/>
</dbReference>
<dbReference type="Gene3D" id="3.40.50.300">
    <property type="entry name" value="P-loop containing nucleotide triphosphate hydrolases"/>
    <property type="match status" value="1"/>
</dbReference>
<keyword evidence="12" id="KW-1185">Reference proteome</keyword>
<feature type="region of interest" description="Disordered" evidence="7">
    <location>
        <begin position="30"/>
        <end position="52"/>
    </location>
</feature>
<keyword evidence="2 8" id="KW-0812">Transmembrane</keyword>
<feature type="region of interest" description="Disordered" evidence="7">
    <location>
        <begin position="499"/>
        <end position="523"/>
    </location>
</feature>
<dbReference type="InterPro" id="IPR036640">
    <property type="entry name" value="ABC1_TM_sf"/>
</dbReference>
<comment type="caution">
    <text evidence="11">The sequence shown here is derived from an EMBL/GenBank/DDBJ whole genome shotgun (WGS) entry which is preliminary data.</text>
</comment>
<reference evidence="11 12" key="1">
    <citation type="submission" date="2007-06" db="EMBL/GenBank/DDBJ databases">
        <authorList>
            <person name="Shimkets L."/>
            <person name="Ferriera S."/>
            <person name="Johnson J."/>
            <person name="Kravitz S."/>
            <person name="Beeson K."/>
            <person name="Sutton G."/>
            <person name="Rogers Y.-H."/>
            <person name="Friedman R."/>
            <person name="Frazier M."/>
            <person name="Venter J.C."/>
        </authorList>
    </citation>
    <scope>NUCLEOTIDE SEQUENCE [LARGE SCALE GENOMIC DNA]</scope>
    <source>
        <strain evidence="11 12">SIR-1</strain>
    </source>
</reference>
<organism evidence="11 12">
    <name type="scientific">Plesiocystis pacifica SIR-1</name>
    <dbReference type="NCBI Taxonomy" id="391625"/>
    <lineage>
        <taxon>Bacteria</taxon>
        <taxon>Pseudomonadati</taxon>
        <taxon>Myxococcota</taxon>
        <taxon>Polyangia</taxon>
        <taxon>Nannocystales</taxon>
        <taxon>Nannocystaceae</taxon>
        <taxon>Plesiocystis</taxon>
    </lineage>
</organism>
<sequence>MSGSLDLRASCWPLERLDDALVALAERAGLEPSGASSSMPPPPPHPDGPERLRDELGRWLDLRASAMGFEIEALRVPLGALESSLRRLGPALLLITDADGEDAPPRLLALDGRGRLLGPDLRRRKVPAARLAAFLSERLVAPVRDDCERLLDTAMVPPRRRAAARDALIRRRLGGRSLRGIWQLRRPPHAGLGRLLVEDGALRSAGLLLGANALRYVLLLAAWWLIGRSVLEGRSDLGWLSAWALLLVTMVPLQALQSWHNGLLALRLGSVLKRRMLAGALSLDPDELRERGVGRMLAMVIEAEAVEGLALSSGLYAATAFVDLGAAAWVLSKGAGPWVMVAFLLACVVFLVLLGVRYALVRRAWTRERLAMTHALVERMVGHTTRLAQEAPSSWHVREDASTAAYLGRSRALDRSSVALDVFARRGWMLVGVLGLWPALVGGQASTAALAVTFGGLLLARGGFSNLAAGVTDVIDLSIAWREVGPLIRAGARRPVPPRFLRPRHGFEPAGPEARPEAETGTERAPTVIEVRDLSYRYAGRERPALRGVDFELRGGERLLLEGPSGGGKSTFAAVLAGLRRPSAGLLLLSGLDAPTHGEQGWRERVAAAPQFHLNHILTNTFAFNLLMGRRWPPTQADLQLAEQLCGELGLGPLLERMPAGMQQNVGETGWQLSHGERSRVFLARALLQGAELVILDESFAALDPDNQALALRCAFEHAPTLLVIAHP</sequence>
<dbReference type="PROSITE" id="PS50929">
    <property type="entry name" value="ABC_TM1F"/>
    <property type="match status" value="1"/>
</dbReference>
<dbReference type="SUPFAM" id="SSF90123">
    <property type="entry name" value="ABC transporter transmembrane region"/>
    <property type="match status" value="1"/>
</dbReference>
<dbReference type="GO" id="GO:0005886">
    <property type="term" value="C:plasma membrane"/>
    <property type="evidence" value="ECO:0007669"/>
    <property type="project" value="UniProtKB-SubCell"/>
</dbReference>
<keyword evidence="4 11" id="KW-0067">ATP-binding</keyword>
<feature type="domain" description="ABC transmembrane type-1" evidence="10">
    <location>
        <begin position="207"/>
        <end position="368"/>
    </location>
</feature>
<evidence type="ECO:0000256" key="8">
    <source>
        <dbReference type="SAM" id="Phobius"/>
    </source>
</evidence>
<dbReference type="GO" id="GO:0140359">
    <property type="term" value="F:ABC-type transporter activity"/>
    <property type="evidence" value="ECO:0007669"/>
    <property type="project" value="InterPro"/>
</dbReference>
<evidence type="ECO:0000256" key="2">
    <source>
        <dbReference type="ARBA" id="ARBA00022692"/>
    </source>
</evidence>
<dbReference type="GO" id="GO:0005524">
    <property type="term" value="F:ATP binding"/>
    <property type="evidence" value="ECO:0007669"/>
    <property type="project" value="UniProtKB-KW"/>
</dbReference>
<dbReference type="InterPro" id="IPR039421">
    <property type="entry name" value="Type_1_exporter"/>
</dbReference>
<dbReference type="EMBL" id="ABCS01000044">
    <property type="protein sequence ID" value="EDM77520.1"/>
    <property type="molecule type" value="Genomic_DNA"/>
</dbReference>
<feature type="transmembrane region" description="Helical" evidence="8">
    <location>
        <begin position="205"/>
        <end position="226"/>
    </location>
</feature>
<keyword evidence="3" id="KW-0547">Nucleotide-binding</keyword>
<dbReference type="PANTHER" id="PTHR24221:SF654">
    <property type="entry name" value="ATP-BINDING CASSETTE SUB-FAMILY B MEMBER 6"/>
    <property type="match status" value="1"/>
</dbReference>
<feature type="domain" description="ABC transporter" evidence="9">
    <location>
        <begin position="529"/>
        <end position="727"/>
    </location>
</feature>
<evidence type="ECO:0000256" key="1">
    <source>
        <dbReference type="ARBA" id="ARBA00004651"/>
    </source>
</evidence>
<dbReference type="AlphaFoldDB" id="A6G998"/>
<feature type="transmembrane region" description="Helical" evidence="8">
    <location>
        <begin position="338"/>
        <end position="360"/>
    </location>
</feature>
<dbReference type="InterPro" id="IPR017871">
    <property type="entry name" value="ABC_transporter-like_CS"/>
</dbReference>
<evidence type="ECO:0000256" key="7">
    <source>
        <dbReference type="SAM" id="MobiDB-lite"/>
    </source>
</evidence>
<dbReference type="Pfam" id="PF00005">
    <property type="entry name" value="ABC_tran"/>
    <property type="match status" value="1"/>
</dbReference>
<keyword evidence="6 8" id="KW-0472">Membrane</keyword>
<dbReference type="eggNOG" id="COG1132">
    <property type="taxonomic scope" value="Bacteria"/>
</dbReference>
<dbReference type="InterPro" id="IPR003439">
    <property type="entry name" value="ABC_transporter-like_ATP-bd"/>
</dbReference>
<dbReference type="PANTHER" id="PTHR24221">
    <property type="entry name" value="ATP-BINDING CASSETTE SUB-FAMILY B"/>
    <property type="match status" value="1"/>
</dbReference>
<evidence type="ECO:0000259" key="9">
    <source>
        <dbReference type="PROSITE" id="PS50893"/>
    </source>
</evidence>
<dbReference type="PROSITE" id="PS50893">
    <property type="entry name" value="ABC_TRANSPORTER_2"/>
    <property type="match status" value="1"/>
</dbReference>
<evidence type="ECO:0000256" key="5">
    <source>
        <dbReference type="ARBA" id="ARBA00022989"/>
    </source>
</evidence>
<dbReference type="PROSITE" id="PS00211">
    <property type="entry name" value="ABC_TRANSPORTER_1"/>
    <property type="match status" value="1"/>
</dbReference>
<proteinExistence type="predicted"/>
<protein>
    <submittedName>
        <fullName evidence="11">ABC transporter, ATP-binding protein</fullName>
    </submittedName>
</protein>
<evidence type="ECO:0000259" key="10">
    <source>
        <dbReference type="PROSITE" id="PS50929"/>
    </source>
</evidence>
<comment type="subcellular location">
    <subcellularLocation>
        <location evidence="1">Cell membrane</location>
        <topology evidence="1">Multi-pass membrane protein</topology>
    </subcellularLocation>
</comment>
<dbReference type="InterPro" id="IPR027417">
    <property type="entry name" value="P-loop_NTPase"/>
</dbReference>